<dbReference type="Proteomes" id="UP000499080">
    <property type="component" value="Unassembled WGS sequence"/>
</dbReference>
<evidence type="ECO:0000313" key="3">
    <source>
        <dbReference type="Proteomes" id="UP000499080"/>
    </source>
</evidence>
<accession>A0A4Y2JY20</accession>
<gene>
    <name evidence="2" type="ORF">AVEN_232219_1</name>
</gene>
<organism evidence="2 3">
    <name type="scientific">Araneus ventricosus</name>
    <name type="common">Orbweaver spider</name>
    <name type="synonym">Epeira ventricosa</name>
    <dbReference type="NCBI Taxonomy" id="182803"/>
    <lineage>
        <taxon>Eukaryota</taxon>
        <taxon>Metazoa</taxon>
        <taxon>Ecdysozoa</taxon>
        <taxon>Arthropoda</taxon>
        <taxon>Chelicerata</taxon>
        <taxon>Arachnida</taxon>
        <taxon>Araneae</taxon>
        <taxon>Araneomorphae</taxon>
        <taxon>Entelegynae</taxon>
        <taxon>Araneoidea</taxon>
        <taxon>Araneidae</taxon>
        <taxon>Araneus</taxon>
    </lineage>
</organism>
<dbReference type="AlphaFoldDB" id="A0A4Y2JY20"/>
<reference evidence="2 3" key="1">
    <citation type="journal article" date="2019" name="Sci. Rep.">
        <title>Orb-weaving spider Araneus ventricosus genome elucidates the spidroin gene catalogue.</title>
        <authorList>
            <person name="Kono N."/>
            <person name="Nakamura H."/>
            <person name="Ohtoshi R."/>
            <person name="Moran D.A.P."/>
            <person name="Shinohara A."/>
            <person name="Yoshida Y."/>
            <person name="Fujiwara M."/>
            <person name="Mori M."/>
            <person name="Tomita M."/>
            <person name="Arakawa K."/>
        </authorList>
    </citation>
    <scope>NUCLEOTIDE SEQUENCE [LARGE SCALE GENOMIC DNA]</scope>
</reference>
<evidence type="ECO:0000313" key="2">
    <source>
        <dbReference type="EMBL" id="GBM94914.1"/>
    </source>
</evidence>
<evidence type="ECO:0000256" key="1">
    <source>
        <dbReference type="SAM" id="MobiDB-lite"/>
    </source>
</evidence>
<proteinExistence type="predicted"/>
<sequence length="142" mass="15904">MFRKYHEQNNQKINDVAKPSGCIPDAPTKAPWVFRPLSVALVRLSYNKPLKSRILLVAEYSVNKNPVNELWLRRKSGMGKTYGGPSREARGKVVNYLELKNNLGDPPSQQHDRSSGPISAGSRPLPPLLHDAPTSHRHHPVL</sequence>
<keyword evidence="3" id="KW-1185">Reference proteome</keyword>
<name>A0A4Y2JY20_ARAVE</name>
<dbReference type="EMBL" id="BGPR01004010">
    <property type="protein sequence ID" value="GBM94914.1"/>
    <property type="molecule type" value="Genomic_DNA"/>
</dbReference>
<protein>
    <submittedName>
        <fullName evidence="2">Uncharacterized protein</fullName>
    </submittedName>
</protein>
<feature type="region of interest" description="Disordered" evidence="1">
    <location>
        <begin position="100"/>
        <end position="142"/>
    </location>
</feature>
<comment type="caution">
    <text evidence="2">The sequence shown here is derived from an EMBL/GenBank/DDBJ whole genome shotgun (WGS) entry which is preliminary data.</text>
</comment>